<feature type="region of interest" description="Disordered" evidence="9">
    <location>
        <begin position="1"/>
        <end position="21"/>
    </location>
</feature>
<evidence type="ECO:0000256" key="4">
    <source>
        <dbReference type="ARBA" id="ARBA00022692"/>
    </source>
</evidence>
<evidence type="ECO:0000256" key="8">
    <source>
        <dbReference type="RuleBase" id="RU363032"/>
    </source>
</evidence>
<feature type="transmembrane region" description="Helical" evidence="8">
    <location>
        <begin position="39"/>
        <end position="59"/>
    </location>
</feature>
<evidence type="ECO:0000256" key="3">
    <source>
        <dbReference type="ARBA" id="ARBA00022475"/>
    </source>
</evidence>
<feature type="transmembrane region" description="Helical" evidence="8">
    <location>
        <begin position="271"/>
        <end position="292"/>
    </location>
</feature>
<evidence type="ECO:0000313" key="13">
    <source>
        <dbReference type="Proteomes" id="UP000321154"/>
    </source>
</evidence>
<dbReference type="GO" id="GO:0022857">
    <property type="term" value="F:transmembrane transporter activity"/>
    <property type="evidence" value="ECO:0007669"/>
    <property type="project" value="InterPro"/>
</dbReference>
<keyword evidence="5" id="KW-0029">Amino-acid transport</keyword>
<dbReference type="Proteomes" id="UP000522688">
    <property type="component" value="Unassembled WGS sequence"/>
</dbReference>
<keyword evidence="6 8" id="KW-1133">Transmembrane helix</keyword>
<evidence type="ECO:0000313" key="12">
    <source>
        <dbReference type="EMBL" id="MBA8813130.1"/>
    </source>
</evidence>
<dbReference type="AlphaFoldDB" id="A0A7W3JHY4"/>
<dbReference type="InterPro" id="IPR043429">
    <property type="entry name" value="ArtM/GltK/GlnP/TcyL/YhdX-like"/>
</dbReference>
<organism evidence="12 14">
    <name type="scientific">Frigoribacterium faeni</name>
    <dbReference type="NCBI Taxonomy" id="145483"/>
    <lineage>
        <taxon>Bacteria</taxon>
        <taxon>Bacillati</taxon>
        <taxon>Actinomycetota</taxon>
        <taxon>Actinomycetes</taxon>
        <taxon>Micrococcales</taxon>
        <taxon>Microbacteriaceae</taxon>
        <taxon>Frigoribacterium</taxon>
    </lineage>
</organism>
<evidence type="ECO:0000313" key="14">
    <source>
        <dbReference type="Proteomes" id="UP000522688"/>
    </source>
</evidence>
<reference evidence="11 13" key="1">
    <citation type="submission" date="2019-07" db="EMBL/GenBank/DDBJ databases">
        <title>Whole genome shotgun sequence of Frigoribacterium faeni NBRC 103066.</title>
        <authorList>
            <person name="Hosoyama A."/>
            <person name="Uohara A."/>
            <person name="Ohji S."/>
            <person name="Ichikawa N."/>
        </authorList>
    </citation>
    <scope>NUCLEOTIDE SEQUENCE [LARGE SCALE GENOMIC DNA]</scope>
    <source>
        <strain evidence="11 13">NBRC 103066</strain>
    </source>
</reference>
<dbReference type="RefSeq" id="WP_146855101.1">
    <property type="nucleotide sequence ID" value="NZ_BAAAHR010000002.1"/>
</dbReference>
<keyword evidence="4 8" id="KW-0812">Transmembrane</keyword>
<dbReference type="GO" id="GO:0043190">
    <property type="term" value="C:ATP-binding cassette (ABC) transporter complex"/>
    <property type="evidence" value="ECO:0007669"/>
    <property type="project" value="InterPro"/>
</dbReference>
<comment type="similarity">
    <text evidence="8">Belongs to the binding-protein-dependent transport system permease family.</text>
</comment>
<evidence type="ECO:0000313" key="11">
    <source>
        <dbReference type="EMBL" id="GEK83434.1"/>
    </source>
</evidence>
<feature type="transmembrane region" description="Helical" evidence="8">
    <location>
        <begin position="123"/>
        <end position="144"/>
    </location>
</feature>
<dbReference type="PANTHER" id="PTHR30614:SF0">
    <property type="entry name" value="L-CYSTINE TRANSPORT SYSTEM PERMEASE PROTEIN TCYL"/>
    <property type="match status" value="1"/>
</dbReference>
<keyword evidence="13" id="KW-1185">Reference proteome</keyword>
<dbReference type="SUPFAM" id="SSF161098">
    <property type="entry name" value="MetI-like"/>
    <property type="match status" value="1"/>
</dbReference>
<dbReference type="CDD" id="cd06261">
    <property type="entry name" value="TM_PBP2"/>
    <property type="match status" value="1"/>
</dbReference>
<evidence type="ECO:0000256" key="6">
    <source>
        <dbReference type="ARBA" id="ARBA00022989"/>
    </source>
</evidence>
<dbReference type="InterPro" id="IPR035906">
    <property type="entry name" value="MetI-like_sf"/>
</dbReference>
<dbReference type="NCBIfam" id="TIGR01726">
    <property type="entry name" value="HEQRo_perm_3TM"/>
    <property type="match status" value="1"/>
</dbReference>
<evidence type="ECO:0000256" key="1">
    <source>
        <dbReference type="ARBA" id="ARBA00004651"/>
    </source>
</evidence>
<dbReference type="Proteomes" id="UP000321154">
    <property type="component" value="Unassembled WGS sequence"/>
</dbReference>
<dbReference type="OrthoDB" id="92598at2"/>
<name>A0A7W3JHY4_9MICO</name>
<evidence type="ECO:0000256" key="2">
    <source>
        <dbReference type="ARBA" id="ARBA00022448"/>
    </source>
</evidence>
<proteinExistence type="inferred from homology"/>
<evidence type="ECO:0000256" key="7">
    <source>
        <dbReference type="ARBA" id="ARBA00023136"/>
    </source>
</evidence>
<accession>A0A7W3JHY4</accession>
<sequence length="330" mass="35532">MATGRPTGAGTGAGADVGDATRASSAPRQLLPQVRLKHWGRWISAAVIVVLLVALVYGASQGDISYRDIPYYLVSPIILQGLVGTIVLAVAAQVSAIVIGVVIALMRISKNPVAQAFASGYTWLFRGLPVLLQILLWYNLALIFPRLQLGVPFTDVVFVDVSTNDIMTTFVAAFLGLALNESAYMAEIVRAGLKSVDRGQIEAAQSIGQTPMQRMSRIVLPQAMRIIIPPTGNDFINMLKGTAMASVIGYLELIKAANNIASFNLQVMETLIAAAIWYMVIVSVASVGQFYLERGFDRQDRRPGGPPNARALRRRVAADLGRAPLVRSTP</sequence>
<dbReference type="Pfam" id="PF00528">
    <property type="entry name" value="BPD_transp_1"/>
    <property type="match status" value="1"/>
</dbReference>
<dbReference type="PROSITE" id="PS50928">
    <property type="entry name" value="ABC_TM1"/>
    <property type="match status" value="1"/>
</dbReference>
<feature type="domain" description="ABC transmembrane type-1" evidence="10">
    <location>
        <begin position="82"/>
        <end position="289"/>
    </location>
</feature>
<protein>
    <submittedName>
        <fullName evidence="11">ABC transporter permease</fullName>
    </submittedName>
    <submittedName>
        <fullName evidence="12">Polar amino acid transport system permease protein</fullName>
    </submittedName>
</protein>
<dbReference type="EMBL" id="JACGWW010000002">
    <property type="protein sequence ID" value="MBA8813130.1"/>
    <property type="molecule type" value="Genomic_DNA"/>
</dbReference>
<evidence type="ECO:0000259" key="10">
    <source>
        <dbReference type="PROSITE" id="PS50928"/>
    </source>
</evidence>
<comment type="caution">
    <text evidence="12">The sequence shown here is derived from an EMBL/GenBank/DDBJ whole genome shotgun (WGS) entry which is preliminary data.</text>
</comment>
<reference evidence="12 14" key="2">
    <citation type="submission" date="2020-07" db="EMBL/GenBank/DDBJ databases">
        <title>Sequencing the genomes of 1000 actinobacteria strains.</title>
        <authorList>
            <person name="Klenk H.-P."/>
        </authorList>
    </citation>
    <scope>NUCLEOTIDE SEQUENCE [LARGE SCALE GENOMIC DNA]</scope>
    <source>
        <strain evidence="12 14">DSM 10309</strain>
    </source>
</reference>
<dbReference type="Gene3D" id="1.10.3720.10">
    <property type="entry name" value="MetI-like"/>
    <property type="match status" value="1"/>
</dbReference>
<feature type="transmembrane region" description="Helical" evidence="8">
    <location>
        <begin position="71"/>
        <end position="103"/>
    </location>
</feature>
<keyword evidence="3" id="KW-1003">Cell membrane</keyword>
<keyword evidence="2 8" id="KW-0813">Transport</keyword>
<gene>
    <name evidence="12" type="ORF">FB463_001379</name>
    <name evidence="11" type="ORF">FFA01_17430</name>
</gene>
<dbReference type="FunFam" id="1.10.3720.10:FF:000006">
    <property type="entry name" value="Glutamate/aspartate ABC transporter, permease protein GltK"/>
    <property type="match status" value="1"/>
</dbReference>
<dbReference type="PANTHER" id="PTHR30614">
    <property type="entry name" value="MEMBRANE COMPONENT OF AMINO ACID ABC TRANSPORTER"/>
    <property type="match status" value="1"/>
</dbReference>
<keyword evidence="7 8" id="KW-0472">Membrane</keyword>
<dbReference type="InterPro" id="IPR000515">
    <property type="entry name" value="MetI-like"/>
</dbReference>
<dbReference type="GO" id="GO:0006865">
    <property type="term" value="P:amino acid transport"/>
    <property type="evidence" value="ECO:0007669"/>
    <property type="project" value="UniProtKB-KW"/>
</dbReference>
<evidence type="ECO:0000256" key="5">
    <source>
        <dbReference type="ARBA" id="ARBA00022970"/>
    </source>
</evidence>
<dbReference type="InterPro" id="IPR010065">
    <property type="entry name" value="AA_ABC_transptr_permease_3TM"/>
</dbReference>
<evidence type="ECO:0000256" key="9">
    <source>
        <dbReference type="SAM" id="MobiDB-lite"/>
    </source>
</evidence>
<comment type="subcellular location">
    <subcellularLocation>
        <location evidence="1 8">Cell membrane</location>
        <topology evidence="1 8">Multi-pass membrane protein</topology>
    </subcellularLocation>
</comment>
<dbReference type="EMBL" id="BJUV01000015">
    <property type="protein sequence ID" value="GEK83434.1"/>
    <property type="molecule type" value="Genomic_DNA"/>
</dbReference>